<organism evidence="1">
    <name type="scientific">Trichophyton rubrum CBS 288.86</name>
    <dbReference type="NCBI Taxonomy" id="1215330"/>
    <lineage>
        <taxon>Eukaryota</taxon>
        <taxon>Fungi</taxon>
        <taxon>Dikarya</taxon>
        <taxon>Ascomycota</taxon>
        <taxon>Pezizomycotina</taxon>
        <taxon>Eurotiomycetes</taxon>
        <taxon>Eurotiomycetidae</taxon>
        <taxon>Onygenales</taxon>
        <taxon>Arthrodermataceae</taxon>
        <taxon>Trichophyton</taxon>
    </lineage>
</organism>
<evidence type="ECO:0000313" key="1">
    <source>
        <dbReference type="EMBL" id="EZF57699.1"/>
    </source>
</evidence>
<name>A0A022WHA1_TRIRU</name>
<dbReference type="Proteomes" id="UP000023758">
    <property type="component" value="Unassembled WGS sequence"/>
</dbReference>
<sequence>MLRLCLTLTCCNSRCQVAFHTGIDRQALESINNTLCSSLKVPLEYSVAQAGLKYALTSGNQGCTVKRTSPRKKKVVDAYKQTNMMGQRAGWTAPLWPADLAYLSTMGQSRFHRPLA</sequence>
<dbReference type="AlphaFoldDB" id="A0A022WHA1"/>
<proteinExistence type="predicted"/>
<dbReference type="EMBL" id="KK207679">
    <property type="protein sequence ID" value="EZF57699.1"/>
    <property type="molecule type" value="Genomic_DNA"/>
</dbReference>
<accession>A0A022WHA1</accession>
<dbReference type="HOGENOM" id="CLU_2098575_0_0_1"/>
<gene>
    <name evidence="1" type="ORF">H103_00112</name>
</gene>
<reference evidence="1" key="1">
    <citation type="submission" date="2014-02" db="EMBL/GenBank/DDBJ databases">
        <title>The Genome Sequence of Trichophyton rubrum (morphotype fischeri) CBS 288.86.</title>
        <authorList>
            <consortium name="The Broad Institute Genomics Platform"/>
            <person name="Cuomo C.A."/>
            <person name="White T.C."/>
            <person name="Graser Y."/>
            <person name="Martinez-Rossi N."/>
            <person name="Heitman J."/>
            <person name="Young S.K."/>
            <person name="Zeng Q."/>
            <person name="Gargeya S."/>
            <person name="Abouelleil A."/>
            <person name="Alvarado L."/>
            <person name="Chapman S.B."/>
            <person name="Gainer-Dewar J."/>
            <person name="Goldberg J."/>
            <person name="Griggs A."/>
            <person name="Gujja S."/>
            <person name="Hansen M."/>
            <person name="Howarth C."/>
            <person name="Imamovic A."/>
            <person name="Larimer J."/>
            <person name="Martinez D."/>
            <person name="Murphy C."/>
            <person name="Pearson M.D."/>
            <person name="Persinoti G."/>
            <person name="Poon T."/>
            <person name="Priest M."/>
            <person name="Roberts A.D."/>
            <person name="Saif S."/>
            <person name="Shea T.D."/>
            <person name="Sykes S.N."/>
            <person name="Wortman J."/>
            <person name="Nusbaum C."/>
            <person name="Birren B."/>
        </authorList>
    </citation>
    <scope>NUCLEOTIDE SEQUENCE [LARGE SCALE GENOMIC DNA]</scope>
    <source>
        <strain evidence="1">CBS 288.86</strain>
    </source>
</reference>
<protein>
    <submittedName>
        <fullName evidence="1">Uncharacterized protein</fullName>
    </submittedName>
</protein>